<dbReference type="GO" id="GO:0030170">
    <property type="term" value="F:pyridoxal phosphate binding"/>
    <property type="evidence" value="ECO:0007669"/>
    <property type="project" value="InterPro"/>
</dbReference>
<comment type="caution">
    <text evidence="4">The sequence shown here is derived from an EMBL/GenBank/DDBJ whole genome shotgun (WGS) entry which is preliminary data.</text>
</comment>
<evidence type="ECO:0000256" key="2">
    <source>
        <dbReference type="ARBA" id="ARBA00022898"/>
    </source>
</evidence>
<evidence type="ECO:0000313" key="4">
    <source>
        <dbReference type="EMBL" id="RYC79814.1"/>
    </source>
</evidence>
<comment type="similarity">
    <text evidence="3">Belongs to the trans-sulfuration enzymes family.</text>
</comment>
<dbReference type="Proteomes" id="UP000290540">
    <property type="component" value="Unassembled WGS sequence"/>
</dbReference>
<accession>A0A4Q2V040</accession>
<organism evidence="4 5">
    <name type="scientific">Fusarium oxysporum f. sp. narcissi</name>
    <dbReference type="NCBI Taxonomy" id="451672"/>
    <lineage>
        <taxon>Eukaryota</taxon>
        <taxon>Fungi</taxon>
        <taxon>Dikarya</taxon>
        <taxon>Ascomycota</taxon>
        <taxon>Pezizomycotina</taxon>
        <taxon>Sordariomycetes</taxon>
        <taxon>Hypocreomycetidae</taxon>
        <taxon>Hypocreales</taxon>
        <taxon>Nectriaceae</taxon>
        <taxon>Fusarium</taxon>
        <taxon>Fusarium oxysporum species complex</taxon>
    </lineage>
</organism>
<dbReference type="InterPro" id="IPR015421">
    <property type="entry name" value="PyrdxlP-dep_Trfase_major"/>
</dbReference>
<dbReference type="Gene3D" id="3.40.640.10">
    <property type="entry name" value="Type I PLP-dependent aspartate aminotransferase-like (Major domain)"/>
    <property type="match status" value="1"/>
</dbReference>
<comment type="cofactor">
    <cofactor evidence="1 3">
        <name>pyridoxal 5'-phosphate</name>
        <dbReference type="ChEBI" id="CHEBI:597326"/>
    </cofactor>
</comment>
<sequence>MSAWRLMGFGISSRLAISCLQHAPKLLSDNHEFSGISKLDISGMTPSETKCSIQKTYAKLRGRLADLQNLGRINTEAPAVTEDMIFLYPTGMTAIFEAHQLVVRLRHAKTVVFGFLYELTPKLLRMYGSGLEFFGNGTREELDEFEEMLKLQRYRDPSEQVQAVWCECASNPLLRTVDLERLRRLANQYGFFLIVDDTIGSVANIDVLEVADIIVTSLTKSFSGYANVMAGR</sequence>
<evidence type="ECO:0000256" key="1">
    <source>
        <dbReference type="ARBA" id="ARBA00001933"/>
    </source>
</evidence>
<dbReference type="EMBL" id="MQTW01000507">
    <property type="protein sequence ID" value="RYC79814.1"/>
    <property type="molecule type" value="Genomic_DNA"/>
</dbReference>
<gene>
    <name evidence="4" type="ORF">BFJ63_vAg17302</name>
</gene>
<dbReference type="AlphaFoldDB" id="A0A4Q2V040"/>
<dbReference type="Pfam" id="PF01053">
    <property type="entry name" value="Cys_Met_Meta_PP"/>
    <property type="match status" value="1"/>
</dbReference>
<dbReference type="GO" id="GO:0003962">
    <property type="term" value="F:cystathionine gamma-synthase activity"/>
    <property type="evidence" value="ECO:0007669"/>
    <property type="project" value="TreeGrafter"/>
</dbReference>
<dbReference type="InterPro" id="IPR051750">
    <property type="entry name" value="Trans-sulfuration_enzymes"/>
</dbReference>
<evidence type="ECO:0000313" key="5">
    <source>
        <dbReference type="Proteomes" id="UP000290540"/>
    </source>
</evidence>
<name>A0A4Q2V040_FUSOX</name>
<protein>
    <recommendedName>
        <fullName evidence="6">Cystathionine gamma-synthase</fullName>
    </recommendedName>
</protein>
<dbReference type="SUPFAM" id="SSF53383">
    <property type="entry name" value="PLP-dependent transferases"/>
    <property type="match status" value="1"/>
</dbReference>
<dbReference type="PANTHER" id="PTHR42699:SF1">
    <property type="entry name" value="CYSTATHIONINE GAMMA-SYNTHASE-RELATED"/>
    <property type="match status" value="1"/>
</dbReference>
<dbReference type="PANTHER" id="PTHR42699">
    <property type="match status" value="1"/>
</dbReference>
<dbReference type="InterPro" id="IPR015424">
    <property type="entry name" value="PyrdxlP-dep_Trfase"/>
</dbReference>
<dbReference type="GO" id="GO:0019346">
    <property type="term" value="P:transsulfuration"/>
    <property type="evidence" value="ECO:0007669"/>
    <property type="project" value="InterPro"/>
</dbReference>
<reference evidence="4 5" key="1">
    <citation type="submission" date="2016-12" db="EMBL/GenBank/DDBJ databases">
        <title>Draft genome sequence of Fusarium oxysporum causing rot on Narcissus.</title>
        <authorList>
            <person name="Armitage A.D."/>
            <person name="Taylor A."/>
            <person name="Clarkson J.P."/>
            <person name="Harrison R.J."/>
            <person name="Jackson A.C."/>
        </authorList>
    </citation>
    <scope>NUCLEOTIDE SEQUENCE [LARGE SCALE GENOMIC DNA]</scope>
    <source>
        <strain evidence="4 5">N139</strain>
    </source>
</reference>
<evidence type="ECO:0008006" key="6">
    <source>
        <dbReference type="Google" id="ProtNLM"/>
    </source>
</evidence>
<dbReference type="InterPro" id="IPR000277">
    <property type="entry name" value="Cys/Met-Metab_PyrdxlP-dep_enz"/>
</dbReference>
<keyword evidence="2 3" id="KW-0663">Pyridoxal phosphate</keyword>
<evidence type="ECO:0000256" key="3">
    <source>
        <dbReference type="RuleBase" id="RU362118"/>
    </source>
</evidence>
<proteinExistence type="inferred from homology"/>